<evidence type="ECO:0000313" key="1">
    <source>
        <dbReference type="EMBL" id="PTL35878.1"/>
    </source>
</evidence>
<sequence>MNTLPELRRKFRSVWPLLDERTRRIMAANEAVSLGFGGISVVHRACGLSRRAIAKGVREIQEGIVPSEGRIRCPGAGRKSITVSDPRLLDALEEMIDGQTRGDPQSPLRWICKSTRAIARQLGRNKHPVSHAKVAQILHDLNYSLQSNRKTEEGTDHPDRDAQFRHINAAVKRRLAQGIPVISVDTKKKELIGNYNNAGQQWLPAKQPKKVQGHDFPSPEVPRAYPYGIYDLGRNAGFVNVGTDHDTGEFAVASIRGWWHFEGRRLYPDTATLLITADGGGSNGSRLRLWKLELQKFADQTGMCLSVCHFPPGTSKWNKIEHRLFSFITSNWRGEPLRDYETIVNLIARTTTAKGLKVTCRLDRRKYPTGRKVSDEEMKRINVERNKFHGDWNYVIRPKATERS</sequence>
<proteinExistence type="predicted"/>
<reference evidence="1 2" key="1">
    <citation type="submission" date="2017-09" db="EMBL/GenBank/DDBJ databases">
        <title>Bloom of a denitrifying methanotroph, Candidatus Methylomirabilis limnetica, in a deep stratified lake.</title>
        <authorList>
            <person name="Graf J.S."/>
            <person name="Marchant H.K."/>
            <person name="Tienken D."/>
            <person name="Hach P.F."/>
            <person name="Brand A."/>
            <person name="Schubert C.J."/>
            <person name="Kuypers M.M."/>
            <person name="Milucka J."/>
        </authorList>
    </citation>
    <scope>NUCLEOTIDE SEQUENCE [LARGE SCALE GENOMIC DNA]</scope>
    <source>
        <strain evidence="1 2">Zug</strain>
    </source>
</reference>
<organism evidence="1 2">
    <name type="scientific">Candidatus Methylomirabilis limnetica</name>
    <dbReference type="NCBI Taxonomy" id="2033718"/>
    <lineage>
        <taxon>Bacteria</taxon>
        <taxon>Candidatus Methylomirabilota</taxon>
        <taxon>Candidatus Methylomirabilia</taxon>
        <taxon>Candidatus Methylomirabilales</taxon>
        <taxon>Candidatus Methylomirabilaceae</taxon>
        <taxon>Candidatus Methylomirabilis</taxon>
    </lineage>
</organism>
<dbReference type="AlphaFoldDB" id="A0A2T4TXP0"/>
<gene>
    <name evidence="1" type="ORF">CLG94_09005</name>
</gene>
<reference evidence="2" key="2">
    <citation type="journal article" date="2018" name="Environ. Microbiol.">
        <title>Bloom of a denitrifying methanotroph, 'Candidatus Methylomirabilis limnetica', in a deep stratified lake.</title>
        <authorList>
            <person name="Graf J.S."/>
            <person name="Mayr M.J."/>
            <person name="Marchant H.K."/>
            <person name="Tienken D."/>
            <person name="Hach P.F."/>
            <person name="Brand A."/>
            <person name="Schubert C.J."/>
            <person name="Kuypers M.M."/>
            <person name="Milucka J."/>
        </authorList>
    </citation>
    <scope>NUCLEOTIDE SEQUENCE [LARGE SCALE GENOMIC DNA]</scope>
    <source>
        <strain evidence="2">Zug</strain>
    </source>
</reference>
<dbReference type="Pfam" id="PF07592">
    <property type="entry name" value="DDE_Tnp_ISAZ013"/>
    <property type="match status" value="1"/>
</dbReference>
<dbReference type="NCBIfam" id="NF033519">
    <property type="entry name" value="transpos_ISAzo13"/>
    <property type="match status" value="1"/>
</dbReference>
<evidence type="ECO:0000313" key="2">
    <source>
        <dbReference type="Proteomes" id="UP000241436"/>
    </source>
</evidence>
<dbReference type="Proteomes" id="UP000241436">
    <property type="component" value="Unassembled WGS sequence"/>
</dbReference>
<comment type="caution">
    <text evidence="1">The sequence shown here is derived from an EMBL/GenBank/DDBJ whole genome shotgun (WGS) entry which is preliminary data.</text>
</comment>
<keyword evidence="2" id="KW-1185">Reference proteome</keyword>
<dbReference type="RefSeq" id="WP_107562774.1">
    <property type="nucleotide sequence ID" value="NZ_NVQC01000022.1"/>
</dbReference>
<name>A0A2T4TXP0_9BACT</name>
<accession>A0A2T4TXP0</accession>
<protein>
    <submittedName>
        <fullName evidence="1">ISAzo13 family transposase</fullName>
    </submittedName>
</protein>
<dbReference type="EMBL" id="NVQC01000022">
    <property type="protein sequence ID" value="PTL35878.1"/>
    <property type="molecule type" value="Genomic_DNA"/>
</dbReference>
<dbReference type="OrthoDB" id="251456at2"/>
<dbReference type="InterPro" id="IPR011518">
    <property type="entry name" value="Transposase_36"/>
</dbReference>